<reference evidence="2" key="1">
    <citation type="journal article" date="2020" name="Sci. Rep.">
        <title>A novel Asfarvirus-like virus identified as a potential cause of mass mortality of abalone.</title>
        <authorList>
            <person name="Matsuyama T."/>
            <person name="Takano T."/>
            <person name="Nishiki I."/>
            <person name="Fujiwara A."/>
            <person name="Kiryu I."/>
            <person name="Inada M."/>
            <person name="Sakai T."/>
            <person name="Terashima S."/>
            <person name="Matsuura Y."/>
            <person name="Isowa K."/>
            <person name="Nakayasu C."/>
        </authorList>
    </citation>
    <scope>NUCLEOTIDE SEQUENCE</scope>
</reference>
<proteinExistence type="predicted"/>
<accession>A0A5K7Y3H3</accession>
<keyword evidence="1" id="KW-1133">Transmembrane helix</keyword>
<sequence length="149" mass="16778">MEEITRDEEHCVNVLTYDSDDDEFSEKKISCLSQDSEAKCIEQELNNEFSGLKPVITPLERAQGNNPNILIIGGSKGPQMVVGTKQTDGKYNVQSMSGEEGSDNFVQNQVMILWVVLIIFIVIVSIVGGWLYMRSRKPDNYFAQKDILL</sequence>
<evidence type="ECO:0000313" key="2">
    <source>
        <dbReference type="EMBL" id="BBO54024.1"/>
    </source>
</evidence>
<feature type="transmembrane region" description="Helical" evidence="1">
    <location>
        <begin position="111"/>
        <end position="132"/>
    </location>
</feature>
<evidence type="ECO:0000256" key="1">
    <source>
        <dbReference type="SAM" id="Phobius"/>
    </source>
</evidence>
<keyword evidence="1" id="KW-0472">Membrane</keyword>
<name>A0A5K7Y3H3_9VIRU</name>
<protein>
    <submittedName>
        <fullName evidence="2">Uncharacterized protein</fullName>
    </submittedName>
</protein>
<organism evidence="2">
    <name type="scientific">Abalone asfa-like virus</name>
    <dbReference type="NCBI Taxonomy" id="2839893"/>
    <lineage>
        <taxon>Viruses</taxon>
        <taxon>Varidnaviria</taxon>
        <taxon>Bamfordvirae</taxon>
        <taxon>Nucleocytoviricota</taxon>
        <taxon>Pokkesviricetes</taxon>
        <taxon>Asfuvirales</taxon>
        <taxon>Asfarviridae</taxon>
    </lineage>
</organism>
<dbReference type="EMBL" id="LC506465">
    <property type="protein sequence ID" value="BBO54024.1"/>
    <property type="molecule type" value="Genomic_DNA"/>
</dbReference>
<keyword evidence="1" id="KW-0812">Transmembrane</keyword>